<evidence type="ECO:0000313" key="3">
    <source>
        <dbReference type="Proteomes" id="UP000578819"/>
    </source>
</evidence>
<evidence type="ECO:0000259" key="1">
    <source>
        <dbReference type="PROSITE" id="PS51186"/>
    </source>
</evidence>
<dbReference type="SUPFAM" id="SSF55729">
    <property type="entry name" value="Acyl-CoA N-acyltransferases (Nat)"/>
    <property type="match status" value="1"/>
</dbReference>
<dbReference type="Pfam" id="PF13302">
    <property type="entry name" value="Acetyltransf_3"/>
    <property type="match status" value="1"/>
</dbReference>
<proteinExistence type="predicted"/>
<dbReference type="GO" id="GO:0005737">
    <property type="term" value="C:cytoplasm"/>
    <property type="evidence" value="ECO:0007669"/>
    <property type="project" value="TreeGrafter"/>
</dbReference>
<dbReference type="InterPro" id="IPR016181">
    <property type="entry name" value="Acyl_CoA_acyltransferase"/>
</dbReference>
<keyword evidence="3" id="KW-1185">Reference proteome</keyword>
<dbReference type="Gene3D" id="3.40.630.30">
    <property type="match status" value="1"/>
</dbReference>
<reference evidence="2 3" key="1">
    <citation type="submission" date="2020-08" db="EMBL/GenBank/DDBJ databases">
        <title>Sequencing the genomes of 1000 actinobacteria strains.</title>
        <authorList>
            <person name="Klenk H.-P."/>
        </authorList>
    </citation>
    <scope>NUCLEOTIDE SEQUENCE [LARGE SCALE GENOMIC DNA]</scope>
    <source>
        <strain evidence="2 3">DSM 45886</strain>
    </source>
</reference>
<organism evidence="2 3">
    <name type="scientific">Micromonospora polyrhachis</name>
    <dbReference type="NCBI Taxonomy" id="1282883"/>
    <lineage>
        <taxon>Bacteria</taxon>
        <taxon>Bacillati</taxon>
        <taxon>Actinomycetota</taxon>
        <taxon>Actinomycetes</taxon>
        <taxon>Micromonosporales</taxon>
        <taxon>Micromonosporaceae</taxon>
        <taxon>Micromonospora</taxon>
    </lineage>
</organism>
<accession>A0A7W7WSH1</accession>
<dbReference type="AlphaFoldDB" id="A0A7W7WSH1"/>
<comment type="caution">
    <text evidence="2">The sequence shown here is derived from an EMBL/GenBank/DDBJ whole genome shotgun (WGS) entry which is preliminary data.</text>
</comment>
<evidence type="ECO:0000313" key="2">
    <source>
        <dbReference type="EMBL" id="MBB4961637.1"/>
    </source>
</evidence>
<dbReference type="GO" id="GO:1990189">
    <property type="term" value="F:protein N-terminal-serine acetyltransferase activity"/>
    <property type="evidence" value="ECO:0007669"/>
    <property type="project" value="TreeGrafter"/>
</dbReference>
<dbReference type="InterPro" id="IPR051908">
    <property type="entry name" value="Ribosomal_N-acetyltransferase"/>
</dbReference>
<name>A0A7W7WSH1_9ACTN</name>
<dbReference type="GO" id="GO:0008999">
    <property type="term" value="F:protein-N-terminal-alanine acetyltransferase activity"/>
    <property type="evidence" value="ECO:0007669"/>
    <property type="project" value="TreeGrafter"/>
</dbReference>
<feature type="domain" description="N-acetyltransferase" evidence="1">
    <location>
        <begin position="23"/>
        <end position="182"/>
    </location>
</feature>
<dbReference type="RefSeq" id="WP_184537294.1">
    <property type="nucleotide sequence ID" value="NZ_JACHJW010000001.1"/>
</dbReference>
<gene>
    <name evidence="2" type="ORF">FHR38_005370</name>
</gene>
<dbReference type="PROSITE" id="PS51186">
    <property type="entry name" value="GNAT"/>
    <property type="match status" value="1"/>
</dbReference>
<sequence>MPDPAVSDPAAWLAAAPLLTPRLRLEPLRVEHAQEAVPVFADIRLHTWTGGEPRSFAQLKAQYRRQSVGRSPDGTQGWLNWMLRRVSDGQLVGTVQATLTRPITGGIEAALAWVVGVDHQRNGYAREGALTMAHWLREQGVDQLVAHIHPGNDASVAVARTLGLNPSDTMLDGEVRWIDSGGPGEGSTTGMATRTVRAGTGIR</sequence>
<keyword evidence="2" id="KW-0808">Transferase</keyword>
<dbReference type="PANTHER" id="PTHR43441:SF10">
    <property type="entry name" value="ACETYLTRANSFERASE"/>
    <property type="match status" value="1"/>
</dbReference>
<dbReference type="PANTHER" id="PTHR43441">
    <property type="entry name" value="RIBOSOMAL-PROTEIN-SERINE ACETYLTRANSFERASE"/>
    <property type="match status" value="1"/>
</dbReference>
<dbReference type="Proteomes" id="UP000578819">
    <property type="component" value="Unassembled WGS sequence"/>
</dbReference>
<dbReference type="EMBL" id="JACHJW010000001">
    <property type="protein sequence ID" value="MBB4961637.1"/>
    <property type="molecule type" value="Genomic_DNA"/>
</dbReference>
<protein>
    <submittedName>
        <fullName evidence="2">RimJ/RimL family protein N-acetyltransferase</fullName>
    </submittedName>
</protein>
<dbReference type="InterPro" id="IPR000182">
    <property type="entry name" value="GNAT_dom"/>
</dbReference>